<accession>A0A4V0YY81</accession>
<dbReference type="RefSeq" id="WP_129885900.1">
    <property type="nucleotide sequence ID" value="NZ_CP035758.1"/>
</dbReference>
<evidence type="ECO:0000313" key="2">
    <source>
        <dbReference type="EMBL" id="QBD75301.1"/>
    </source>
</evidence>
<proteinExistence type="predicted"/>
<dbReference type="KEGG" id="kbs:EPA93_04520"/>
<feature type="transmembrane region" description="Helical" evidence="1">
    <location>
        <begin position="33"/>
        <end position="50"/>
    </location>
</feature>
<feature type="transmembrane region" description="Helical" evidence="1">
    <location>
        <begin position="9"/>
        <end position="27"/>
    </location>
</feature>
<dbReference type="Proteomes" id="UP000290365">
    <property type="component" value="Chromosome"/>
</dbReference>
<keyword evidence="3" id="KW-1185">Reference proteome</keyword>
<sequence>MILALNNSTFYLGIAGGAALGGLALRAVVVSQLGWIGAACILLALLLFALSTRLSRRGNVGEASMEESVQREEVMVVPE</sequence>
<evidence type="ECO:0000313" key="3">
    <source>
        <dbReference type="Proteomes" id="UP000290365"/>
    </source>
</evidence>
<keyword evidence="1" id="KW-1133">Transmembrane helix</keyword>
<evidence type="ECO:0000256" key="1">
    <source>
        <dbReference type="SAM" id="Phobius"/>
    </source>
</evidence>
<gene>
    <name evidence="2" type="ORF">EPA93_04520</name>
</gene>
<keyword evidence="1" id="KW-0472">Membrane</keyword>
<keyword evidence="1" id="KW-0812">Transmembrane</keyword>
<name>A0A4V0YY81_KTERU</name>
<dbReference type="EMBL" id="CP035758">
    <property type="protein sequence ID" value="QBD75301.1"/>
    <property type="molecule type" value="Genomic_DNA"/>
</dbReference>
<protein>
    <recommendedName>
        <fullName evidence="4">MFS transporter</fullName>
    </recommendedName>
</protein>
<evidence type="ECO:0008006" key="4">
    <source>
        <dbReference type="Google" id="ProtNLM"/>
    </source>
</evidence>
<dbReference type="AlphaFoldDB" id="A0A4V0YY81"/>
<reference evidence="2 3" key="1">
    <citation type="submission" date="2019-01" db="EMBL/GenBank/DDBJ databases">
        <title>Ktedonosporobacter rubrisoli SCAWS-G2.</title>
        <authorList>
            <person name="Huang Y."/>
            <person name="Yan B."/>
        </authorList>
    </citation>
    <scope>NUCLEOTIDE SEQUENCE [LARGE SCALE GENOMIC DNA]</scope>
    <source>
        <strain evidence="2 3">SCAWS-G2</strain>
    </source>
</reference>
<organism evidence="2 3">
    <name type="scientific">Ktedonosporobacter rubrisoli</name>
    <dbReference type="NCBI Taxonomy" id="2509675"/>
    <lineage>
        <taxon>Bacteria</taxon>
        <taxon>Bacillati</taxon>
        <taxon>Chloroflexota</taxon>
        <taxon>Ktedonobacteria</taxon>
        <taxon>Ktedonobacterales</taxon>
        <taxon>Ktedonosporobacteraceae</taxon>
        <taxon>Ktedonosporobacter</taxon>
    </lineage>
</organism>